<comment type="caution">
    <text evidence="8">The sequence shown here is derived from an EMBL/GenBank/DDBJ whole genome shotgun (WGS) entry which is preliminary data.</text>
</comment>
<dbReference type="PANTHER" id="PTHR43531:SF14">
    <property type="entry name" value="METHYL-ACCEPTING CHEMOTAXIS PROTEIN I-RELATED"/>
    <property type="match status" value="1"/>
</dbReference>
<evidence type="ECO:0000256" key="5">
    <source>
        <dbReference type="SAM" id="Phobius"/>
    </source>
</evidence>
<gene>
    <name evidence="8" type="ORF">D3871_19930</name>
</gene>
<sequence>MNTLSIRFRLNVLFVLIVSCLLLVFGAINYIKIKAEREASMQLQTEAALNRLSAALPNAVWNFDKAQIDQSLASEMSAPFIVGILISNDNKPVGGAIRGSDGKIVAASAPPAADARHRAELVYVDNGKSNTVGEVTVYISNDEIGNALRADLLWSVFQIVILDVVIVLTLSWILNRIVLSPLGRVRDALHNIARGEADMTKRLPRGKSSEFNEVADNFNTFVERLQTILRQVSGSTFAITLASREIAQGNMDLSERTEQQAGSLEQTAASMQQLTGTVKQNAHHAEQANDLALSASAVAAKGGSVVAQVVDTMGSINQSSKKIVDIIGVIDGIAFQTNILALNAAVEAARAGEQGRGFAVVALEVRSLAQRSAAAAKEIKSLIDNSVEKVDAGMKLVDQAGITMDEIMTSVDRVTTIMGEIMRASQEQTCGIEQVKQAVTQMDDTTQQNAALVEQAAAAAAAMQKQSNALAEVVGVFKLHNNDTPP</sequence>
<comment type="subcellular location">
    <subcellularLocation>
        <location evidence="1">Membrane</location>
    </subcellularLocation>
</comment>
<dbReference type="AlphaFoldDB" id="A0A3A3G4G7"/>
<dbReference type="InterPro" id="IPR051310">
    <property type="entry name" value="MCP_chemotaxis"/>
</dbReference>
<proteinExistence type="inferred from homology"/>
<feature type="transmembrane region" description="Helical" evidence="5">
    <location>
        <begin position="12"/>
        <end position="31"/>
    </location>
</feature>
<dbReference type="SMART" id="SM00304">
    <property type="entry name" value="HAMP"/>
    <property type="match status" value="1"/>
</dbReference>
<dbReference type="CDD" id="cd11386">
    <property type="entry name" value="MCP_signal"/>
    <property type="match status" value="1"/>
</dbReference>
<keyword evidence="5" id="KW-0812">Transmembrane</keyword>
<dbReference type="PROSITE" id="PS51257">
    <property type="entry name" value="PROKAR_LIPOPROTEIN"/>
    <property type="match status" value="1"/>
</dbReference>
<organism evidence="8 9">
    <name type="scientific">Noviherbaspirillum saxi</name>
    <dbReference type="NCBI Taxonomy" id="2320863"/>
    <lineage>
        <taxon>Bacteria</taxon>
        <taxon>Pseudomonadati</taxon>
        <taxon>Pseudomonadota</taxon>
        <taxon>Betaproteobacteria</taxon>
        <taxon>Burkholderiales</taxon>
        <taxon>Oxalobacteraceae</taxon>
        <taxon>Noviherbaspirillum</taxon>
    </lineage>
</organism>
<dbReference type="PANTHER" id="PTHR43531">
    <property type="entry name" value="PROTEIN ICFG"/>
    <property type="match status" value="1"/>
</dbReference>
<dbReference type="SUPFAM" id="SSF58104">
    <property type="entry name" value="Methyl-accepting chemotaxis protein (MCP) signaling domain"/>
    <property type="match status" value="1"/>
</dbReference>
<dbReference type="Pfam" id="PF00015">
    <property type="entry name" value="MCPsignal"/>
    <property type="match status" value="1"/>
</dbReference>
<evidence type="ECO:0000256" key="4">
    <source>
        <dbReference type="PROSITE-ProRule" id="PRU00284"/>
    </source>
</evidence>
<dbReference type="RefSeq" id="WP_119771461.1">
    <property type="nucleotide sequence ID" value="NZ_QYUO01000002.1"/>
</dbReference>
<keyword evidence="4" id="KW-0807">Transducer</keyword>
<dbReference type="Pfam" id="PF00672">
    <property type="entry name" value="HAMP"/>
    <property type="match status" value="1"/>
</dbReference>
<dbReference type="InterPro" id="IPR004090">
    <property type="entry name" value="Chemotax_Me-accpt_rcpt"/>
</dbReference>
<feature type="domain" description="HAMP" evidence="7">
    <location>
        <begin position="176"/>
        <end position="230"/>
    </location>
</feature>
<dbReference type="GO" id="GO:0006935">
    <property type="term" value="P:chemotaxis"/>
    <property type="evidence" value="ECO:0007669"/>
    <property type="project" value="InterPro"/>
</dbReference>
<evidence type="ECO:0000313" key="8">
    <source>
        <dbReference type="EMBL" id="RJF96316.1"/>
    </source>
</evidence>
<keyword evidence="5" id="KW-1133">Transmembrane helix</keyword>
<name>A0A3A3G4G7_9BURK</name>
<evidence type="ECO:0000259" key="7">
    <source>
        <dbReference type="PROSITE" id="PS50885"/>
    </source>
</evidence>
<accession>A0A3A3G4G7</accession>
<keyword evidence="5" id="KW-0472">Membrane</keyword>
<dbReference type="PROSITE" id="PS50111">
    <property type="entry name" value="CHEMOTAXIS_TRANSDUC_2"/>
    <property type="match status" value="1"/>
</dbReference>
<comment type="similarity">
    <text evidence="3">Belongs to the methyl-accepting chemotaxis (MCP) protein family.</text>
</comment>
<dbReference type="EMBL" id="QYUO01000002">
    <property type="protein sequence ID" value="RJF96316.1"/>
    <property type="molecule type" value="Genomic_DNA"/>
</dbReference>
<evidence type="ECO:0000313" key="9">
    <source>
        <dbReference type="Proteomes" id="UP000265955"/>
    </source>
</evidence>
<evidence type="ECO:0000256" key="1">
    <source>
        <dbReference type="ARBA" id="ARBA00004370"/>
    </source>
</evidence>
<protein>
    <submittedName>
        <fullName evidence="8">HAMP domain-containing protein</fullName>
    </submittedName>
</protein>
<evidence type="ECO:0000259" key="6">
    <source>
        <dbReference type="PROSITE" id="PS50111"/>
    </source>
</evidence>
<dbReference type="InterPro" id="IPR004089">
    <property type="entry name" value="MCPsignal_dom"/>
</dbReference>
<dbReference type="OrthoDB" id="8576332at2"/>
<dbReference type="CDD" id="cd06225">
    <property type="entry name" value="HAMP"/>
    <property type="match status" value="1"/>
</dbReference>
<dbReference type="Gene3D" id="1.10.287.950">
    <property type="entry name" value="Methyl-accepting chemotaxis protein"/>
    <property type="match status" value="1"/>
</dbReference>
<dbReference type="Proteomes" id="UP000265955">
    <property type="component" value="Unassembled WGS sequence"/>
</dbReference>
<dbReference type="GO" id="GO:0005886">
    <property type="term" value="C:plasma membrane"/>
    <property type="evidence" value="ECO:0007669"/>
    <property type="project" value="TreeGrafter"/>
</dbReference>
<dbReference type="PROSITE" id="PS50885">
    <property type="entry name" value="HAMP"/>
    <property type="match status" value="1"/>
</dbReference>
<reference evidence="9" key="1">
    <citation type="submission" date="2018-09" db="EMBL/GenBank/DDBJ databases">
        <authorList>
            <person name="Zhu H."/>
        </authorList>
    </citation>
    <scope>NUCLEOTIDE SEQUENCE [LARGE SCALE GENOMIC DNA]</scope>
    <source>
        <strain evidence="9">K1R23-30</strain>
    </source>
</reference>
<dbReference type="InterPro" id="IPR003660">
    <property type="entry name" value="HAMP_dom"/>
</dbReference>
<dbReference type="GO" id="GO:0007165">
    <property type="term" value="P:signal transduction"/>
    <property type="evidence" value="ECO:0007669"/>
    <property type="project" value="UniProtKB-KW"/>
</dbReference>
<feature type="domain" description="Methyl-accepting transducer" evidence="6">
    <location>
        <begin position="235"/>
        <end position="464"/>
    </location>
</feature>
<dbReference type="SMART" id="SM00283">
    <property type="entry name" value="MA"/>
    <property type="match status" value="1"/>
</dbReference>
<dbReference type="FunFam" id="1.10.287.950:FF:000001">
    <property type="entry name" value="Methyl-accepting chemotaxis sensory transducer"/>
    <property type="match status" value="1"/>
</dbReference>
<keyword evidence="2" id="KW-0488">Methylation</keyword>
<keyword evidence="9" id="KW-1185">Reference proteome</keyword>
<feature type="transmembrane region" description="Helical" evidence="5">
    <location>
        <begin position="152"/>
        <end position="174"/>
    </location>
</feature>
<dbReference type="GO" id="GO:0004888">
    <property type="term" value="F:transmembrane signaling receptor activity"/>
    <property type="evidence" value="ECO:0007669"/>
    <property type="project" value="InterPro"/>
</dbReference>
<evidence type="ECO:0000256" key="2">
    <source>
        <dbReference type="ARBA" id="ARBA00022481"/>
    </source>
</evidence>
<dbReference type="PRINTS" id="PR00260">
    <property type="entry name" value="CHEMTRNSDUCR"/>
</dbReference>
<evidence type="ECO:0000256" key="3">
    <source>
        <dbReference type="ARBA" id="ARBA00029447"/>
    </source>
</evidence>